<dbReference type="Gene3D" id="2.60.40.1120">
    <property type="entry name" value="Carboxypeptidase-like, regulatory domain"/>
    <property type="match status" value="1"/>
</dbReference>
<dbReference type="Pfam" id="PF13715">
    <property type="entry name" value="CarbopepD_reg_2"/>
    <property type="match status" value="1"/>
</dbReference>
<keyword evidence="3" id="KW-0998">Cell outer membrane</keyword>
<evidence type="ECO:0000256" key="1">
    <source>
        <dbReference type="ARBA" id="ARBA00022448"/>
    </source>
</evidence>
<sequence>MKKLFYLEGGNPHSLKMKLTVFLTIVSMFQIQANTFSQNKKITLDMPNATVAEVIQEIETSSDFKFLLNRRDVDVNRKVSIKVENQKIANVLSELFRGTDVVYDVMKKQIVLRKISDKMDASKNSEGDVKNEINLQFQVSGTVTDGDGVPLPGASVLEKGTTNGVQTDFDGAYSIGIADANATLVFSYIGFASKEVVVDGQAT</sequence>
<gene>
    <name evidence="5" type="ORF">LCGC14_2509590</name>
</gene>
<dbReference type="AlphaFoldDB" id="A0A0F9BMF0"/>
<comment type="caution">
    <text evidence="5">The sequence shown here is derived from an EMBL/GenBank/DDBJ whole genome shotgun (WGS) entry which is preliminary data.</text>
</comment>
<dbReference type="SUPFAM" id="SSF49464">
    <property type="entry name" value="Carboxypeptidase regulatory domain-like"/>
    <property type="match status" value="1"/>
</dbReference>
<organism evidence="5">
    <name type="scientific">marine sediment metagenome</name>
    <dbReference type="NCBI Taxonomy" id="412755"/>
    <lineage>
        <taxon>unclassified sequences</taxon>
        <taxon>metagenomes</taxon>
        <taxon>ecological metagenomes</taxon>
    </lineage>
</organism>
<dbReference type="Pfam" id="PF07660">
    <property type="entry name" value="STN"/>
    <property type="match status" value="1"/>
</dbReference>
<dbReference type="InterPro" id="IPR008969">
    <property type="entry name" value="CarboxyPept-like_regulatory"/>
</dbReference>
<name>A0A0F9BMF0_9ZZZZ</name>
<dbReference type="InterPro" id="IPR011662">
    <property type="entry name" value="Secretin/TonB_short_N"/>
</dbReference>
<protein>
    <recommendedName>
        <fullName evidence="4">Secretin/TonB short N-terminal domain-containing protein</fullName>
    </recommendedName>
</protein>
<reference evidence="5" key="1">
    <citation type="journal article" date="2015" name="Nature">
        <title>Complex archaea that bridge the gap between prokaryotes and eukaryotes.</title>
        <authorList>
            <person name="Spang A."/>
            <person name="Saw J.H."/>
            <person name="Jorgensen S.L."/>
            <person name="Zaremba-Niedzwiedzka K."/>
            <person name="Martijn J."/>
            <person name="Lind A.E."/>
            <person name="van Eijk R."/>
            <person name="Schleper C."/>
            <person name="Guy L."/>
            <person name="Ettema T.J."/>
        </authorList>
    </citation>
    <scope>NUCLEOTIDE SEQUENCE</scope>
</reference>
<evidence type="ECO:0000256" key="2">
    <source>
        <dbReference type="ARBA" id="ARBA00023136"/>
    </source>
</evidence>
<proteinExistence type="predicted"/>
<keyword evidence="2" id="KW-0472">Membrane</keyword>
<feature type="domain" description="Secretin/TonB short N-terminal" evidence="4">
    <location>
        <begin position="64"/>
        <end position="115"/>
    </location>
</feature>
<dbReference type="SMART" id="SM00965">
    <property type="entry name" value="STN"/>
    <property type="match status" value="1"/>
</dbReference>
<evidence type="ECO:0000313" key="5">
    <source>
        <dbReference type="EMBL" id="KKL15042.1"/>
    </source>
</evidence>
<evidence type="ECO:0000256" key="3">
    <source>
        <dbReference type="ARBA" id="ARBA00023237"/>
    </source>
</evidence>
<accession>A0A0F9BMF0</accession>
<keyword evidence="1" id="KW-0813">Transport</keyword>
<feature type="non-terminal residue" evidence="5">
    <location>
        <position position="203"/>
    </location>
</feature>
<dbReference type="EMBL" id="LAZR01040219">
    <property type="protein sequence ID" value="KKL15042.1"/>
    <property type="molecule type" value="Genomic_DNA"/>
</dbReference>
<dbReference type="GO" id="GO:0019867">
    <property type="term" value="C:outer membrane"/>
    <property type="evidence" value="ECO:0007669"/>
    <property type="project" value="InterPro"/>
</dbReference>
<evidence type="ECO:0000259" key="4">
    <source>
        <dbReference type="SMART" id="SM00965"/>
    </source>
</evidence>